<accession>A0A1R3K1V4</accession>
<dbReference type="GO" id="GO:0005975">
    <property type="term" value="P:carbohydrate metabolic process"/>
    <property type="evidence" value="ECO:0007669"/>
    <property type="project" value="InterPro"/>
</dbReference>
<dbReference type="InterPro" id="IPR031330">
    <property type="entry name" value="Gly_Hdrlase_35_cat"/>
</dbReference>
<protein>
    <submittedName>
        <fullName evidence="2">Glycoside hydrolase, family 35</fullName>
    </submittedName>
</protein>
<feature type="domain" description="Glycoside hydrolase 35 catalytic" evidence="1">
    <location>
        <begin position="37"/>
        <end position="74"/>
    </location>
</feature>
<dbReference type="PANTHER" id="PTHR23421">
    <property type="entry name" value="BETA-GALACTOSIDASE RELATED"/>
    <property type="match status" value="1"/>
</dbReference>
<evidence type="ECO:0000313" key="3">
    <source>
        <dbReference type="Proteomes" id="UP000187203"/>
    </source>
</evidence>
<dbReference type="PRINTS" id="PR00742">
    <property type="entry name" value="GLHYDRLASE35"/>
</dbReference>
<dbReference type="AlphaFoldDB" id="A0A1R3K1V4"/>
<keyword evidence="2" id="KW-0378">Hydrolase</keyword>
<dbReference type="EMBL" id="AWUE01014850">
    <property type="protein sequence ID" value="OMP01057.1"/>
    <property type="molecule type" value="Genomic_DNA"/>
</dbReference>
<dbReference type="Gene3D" id="3.20.20.80">
    <property type="entry name" value="Glycosidases"/>
    <property type="match status" value="1"/>
</dbReference>
<name>A0A1R3K1V4_9ROSI</name>
<dbReference type="GO" id="GO:0004553">
    <property type="term" value="F:hydrolase activity, hydrolyzing O-glycosyl compounds"/>
    <property type="evidence" value="ECO:0007669"/>
    <property type="project" value="InterPro"/>
</dbReference>
<organism evidence="2 3">
    <name type="scientific">Corchorus olitorius</name>
    <dbReference type="NCBI Taxonomy" id="93759"/>
    <lineage>
        <taxon>Eukaryota</taxon>
        <taxon>Viridiplantae</taxon>
        <taxon>Streptophyta</taxon>
        <taxon>Embryophyta</taxon>
        <taxon>Tracheophyta</taxon>
        <taxon>Spermatophyta</taxon>
        <taxon>Magnoliopsida</taxon>
        <taxon>eudicotyledons</taxon>
        <taxon>Gunneridae</taxon>
        <taxon>Pentapetalae</taxon>
        <taxon>rosids</taxon>
        <taxon>malvids</taxon>
        <taxon>Malvales</taxon>
        <taxon>Malvaceae</taxon>
        <taxon>Grewioideae</taxon>
        <taxon>Apeibeae</taxon>
        <taxon>Corchorus</taxon>
    </lineage>
</organism>
<dbReference type="Proteomes" id="UP000187203">
    <property type="component" value="Unassembled WGS sequence"/>
</dbReference>
<dbReference type="Pfam" id="PF01301">
    <property type="entry name" value="Glyco_hydro_35"/>
    <property type="match status" value="1"/>
</dbReference>
<sequence length="75" mass="8511">MAWSCCMSNLWHRDILWARGGSIRLVTASVCYDRKAININGQRRILISGSLHYPRSTPKMRPDLIQKAKGGLDLI</sequence>
<proteinExistence type="predicted"/>
<evidence type="ECO:0000259" key="1">
    <source>
        <dbReference type="Pfam" id="PF01301"/>
    </source>
</evidence>
<comment type="caution">
    <text evidence="2">The sequence shown here is derived from an EMBL/GenBank/DDBJ whole genome shotgun (WGS) entry which is preliminary data.</text>
</comment>
<evidence type="ECO:0000313" key="2">
    <source>
        <dbReference type="EMBL" id="OMP01057.1"/>
    </source>
</evidence>
<dbReference type="InterPro" id="IPR001944">
    <property type="entry name" value="Glycoside_Hdrlase_35"/>
</dbReference>
<dbReference type="OrthoDB" id="1657402at2759"/>
<reference evidence="3" key="1">
    <citation type="submission" date="2013-09" db="EMBL/GenBank/DDBJ databases">
        <title>Corchorus olitorius genome sequencing.</title>
        <authorList>
            <person name="Alam M."/>
            <person name="Haque M.S."/>
            <person name="Islam M.S."/>
            <person name="Emdad E.M."/>
            <person name="Islam M.M."/>
            <person name="Ahmed B."/>
            <person name="Halim A."/>
            <person name="Hossen Q.M.M."/>
            <person name="Hossain M.Z."/>
            <person name="Ahmed R."/>
            <person name="Khan M.M."/>
            <person name="Islam R."/>
            <person name="Rashid M.M."/>
            <person name="Khan S.A."/>
            <person name="Rahman M.S."/>
            <person name="Alam M."/>
            <person name="Yahiya A.S."/>
            <person name="Khan M.S."/>
            <person name="Azam M.S."/>
            <person name="Haque T."/>
            <person name="Lashkar M.Z.H."/>
            <person name="Akhand A.I."/>
            <person name="Morshed G."/>
            <person name="Roy S."/>
            <person name="Uddin K.S."/>
            <person name="Rabeya T."/>
            <person name="Hossain A.S."/>
            <person name="Chowdhury A."/>
            <person name="Snigdha A.R."/>
            <person name="Mortoza M.S."/>
            <person name="Matin S.A."/>
            <person name="Hoque S.M.E."/>
            <person name="Islam M.K."/>
            <person name="Roy D.K."/>
            <person name="Haider R."/>
            <person name="Moosa M.M."/>
            <person name="Elias S.M."/>
            <person name="Hasan A.M."/>
            <person name="Jahan S."/>
            <person name="Shafiuddin M."/>
            <person name="Mahmood N."/>
            <person name="Shommy N.S."/>
        </authorList>
    </citation>
    <scope>NUCLEOTIDE SEQUENCE [LARGE SCALE GENOMIC DNA]</scope>
    <source>
        <strain evidence="3">cv. O-4</strain>
    </source>
</reference>
<keyword evidence="3" id="KW-1185">Reference proteome</keyword>
<gene>
    <name evidence="2" type="ORF">COLO4_12187</name>
</gene>
<dbReference type="STRING" id="93759.A0A1R3K1V4"/>